<dbReference type="EMBL" id="CABVIN010000027">
    <property type="protein sequence ID" value="VVP57424.1"/>
    <property type="molecule type" value="Genomic_DNA"/>
</dbReference>
<reference evidence="6 7" key="1">
    <citation type="submission" date="2019-09" db="EMBL/GenBank/DDBJ databases">
        <authorList>
            <person name="Chandra G."/>
            <person name="Truman W A."/>
        </authorList>
    </citation>
    <scope>NUCLEOTIDE SEQUENCE [LARGE SCALE GENOMIC DNA]</scope>
    <source>
        <strain evidence="6">PS896</strain>
    </source>
</reference>
<dbReference type="Proteomes" id="UP000377224">
    <property type="component" value="Unassembled WGS sequence"/>
</dbReference>
<dbReference type="SUPFAM" id="SSF56801">
    <property type="entry name" value="Acetyl-CoA synthetase-like"/>
    <property type="match status" value="1"/>
</dbReference>
<name>A0A5E7Q6G8_PSEFL</name>
<feature type="domain" description="AMP-dependent synthetase/ligase" evidence="5">
    <location>
        <begin position="60"/>
        <end position="132"/>
    </location>
</feature>
<evidence type="ECO:0000256" key="2">
    <source>
        <dbReference type="ARBA" id="ARBA00022598"/>
    </source>
</evidence>
<dbReference type="InterPro" id="IPR042099">
    <property type="entry name" value="ANL_N_sf"/>
</dbReference>
<organism evidence="6 7">
    <name type="scientific">Pseudomonas fluorescens</name>
    <dbReference type="NCBI Taxonomy" id="294"/>
    <lineage>
        <taxon>Bacteria</taxon>
        <taxon>Pseudomonadati</taxon>
        <taxon>Pseudomonadota</taxon>
        <taxon>Gammaproteobacteria</taxon>
        <taxon>Pseudomonadales</taxon>
        <taxon>Pseudomonadaceae</taxon>
        <taxon>Pseudomonas</taxon>
    </lineage>
</organism>
<dbReference type="Pfam" id="PF00501">
    <property type="entry name" value="AMP-binding"/>
    <property type="match status" value="1"/>
</dbReference>
<dbReference type="GO" id="GO:0005524">
    <property type="term" value="F:ATP binding"/>
    <property type="evidence" value="ECO:0007669"/>
    <property type="project" value="UniProtKB-KW"/>
</dbReference>
<accession>A0A5E7Q6G8</accession>
<comment type="similarity">
    <text evidence="1">Belongs to the ATP-dependent AMP-binding enzyme family.</text>
</comment>
<dbReference type="GO" id="GO:0005324">
    <property type="term" value="F:long-chain fatty acid transmembrane transporter activity"/>
    <property type="evidence" value="ECO:0007669"/>
    <property type="project" value="TreeGrafter"/>
</dbReference>
<evidence type="ECO:0000256" key="4">
    <source>
        <dbReference type="ARBA" id="ARBA00022840"/>
    </source>
</evidence>
<dbReference type="GO" id="GO:0004467">
    <property type="term" value="F:long-chain fatty acid-CoA ligase activity"/>
    <property type="evidence" value="ECO:0007669"/>
    <property type="project" value="TreeGrafter"/>
</dbReference>
<protein>
    <recommendedName>
        <fullName evidence="5">AMP-dependent synthetase/ligase domain-containing protein</fullName>
    </recommendedName>
</protein>
<dbReference type="PANTHER" id="PTHR43107">
    <property type="entry name" value="LONG-CHAIN FATTY ACID TRANSPORT PROTEIN"/>
    <property type="match status" value="1"/>
</dbReference>
<evidence type="ECO:0000313" key="7">
    <source>
        <dbReference type="Proteomes" id="UP000377224"/>
    </source>
</evidence>
<sequence>MNLVAPVAIVVGEELLPAFAAVRDQVSIAPQRSWFVADQDTCNHPGIASEGYVNLISASVDAASENPPSSQQVFFNDPCFYIYTSGTTGLPKAGVFKHGRWMRSSTSFGMIALNMRPDDVVYSTLPLYHATGPCV</sequence>
<dbReference type="InterPro" id="IPR020845">
    <property type="entry name" value="AMP-binding_CS"/>
</dbReference>
<evidence type="ECO:0000256" key="1">
    <source>
        <dbReference type="ARBA" id="ARBA00006432"/>
    </source>
</evidence>
<dbReference type="GO" id="GO:0005886">
    <property type="term" value="C:plasma membrane"/>
    <property type="evidence" value="ECO:0007669"/>
    <property type="project" value="TreeGrafter"/>
</dbReference>
<dbReference type="PROSITE" id="PS00455">
    <property type="entry name" value="AMP_BINDING"/>
    <property type="match status" value="1"/>
</dbReference>
<gene>
    <name evidence="6" type="ORF">PS896_05810</name>
</gene>
<evidence type="ECO:0000313" key="6">
    <source>
        <dbReference type="EMBL" id="VVP57424.1"/>
    </source>
</evidence>
<keyword evidence="3" id="KW-0547">Nucleotide-binding</keyword>
<dbReference type="GO" id="GO:0044539">
    <property type="term" value="P:long-chain fatty acid import into cell"/>
    <property type="evidence" value="ECO:0007669"/>
    <property type="project" value="TreeGrafter"/>
</dbReference>
<dbReference type="InterPro" id="IPR000873">
    <property type="entry name" value="AMP-dep_synth/lig_dom"/>
</dbReference>
<dbReference type="Gene3D" id="3.40.50.12780">
    <property type="entry name" value="N-terminal domain of ligase-like"/>
    <property type="match status" value="1"/>
</dbReference>
<keyword evidence="2" id="KW-0436">Ligase</keyword>
<keyword evidence="4" id="KW-0067">ATP-binding</keyword>
<proteinExistence type="inferred from homology"/>
<dbReference type="AlphaFoldDB" id="A0A5E7Q6G8"/>
<evidence type="ECO:0000259" key="5">
    <source>
        <dbReference type="Pfam" id="PF00501"/>
    </source>
</evidence>
<dbReference type="PANTHER" id="PTHR43107:SF15">
    <property type="entry name" value="FATTY ACID TRANSPORT PROTEIN 3, ISOFORM A"/>
    <property type="match status" value="1"/>
</dbReference>
<evidence type="ECO:0000256" key="3">
    <source>
        <dbReference type="ARBA" id="ARBA00022741"/>
    </source>
</evidence>